<evidence type="ECO:0000313" key="2">
    <source>
        <dbReference type="EMBL" id="BFH73204.1"/>
    </source>
</evidence>
<dbReference type="RefSeq" id="WP_369611365.1">
    <property type="nucleotide sequence ID" value="NZ_AP031322.1"/>
</dbReference>
<evidence type="ECO:0000256" key="1">
    <source>
        <dbReference type="SAM" id="Phobius"/>
    </source>
</evidence>
<keyword evidence="1" id="KW-0812">Transmembrane</keyword>
<protein>
    <submittedName>
        <fullName evidence="2">Uncharacterized protein</fullName>
    </submittedName>
</protein>
<dbReference type="AlphaFoldDB" id="A0AAT9GQW0"/>
<gene>
    <name evidence="2" type="ORF">SJAV_11480</name>
</gene>
<keyword evidence="1" id="KW-1133">Transmembrane helix</keyword>
<name>A0AAT9GQW0_9CREN</name>
<feature type="transmembrane region" description="Helical" evidence="1">
    <location>
        <begin position="12"/>
        <end position="32"/>
    </location>
</feature>
<organism evidence="2">
    <name type="scientific">Sulfurisphaera javensis</name>
    <dbReference type="NCBI Taxonomy" id="2049879"/>
    <lineage>
        <taxon>Archaea</taxon>
        <taxon>Thermoproteota</taxon>
        <taxon>Thermoprotei</taxon>
        <taxon>Sulfolobales</taxon>
        <taxon>Sulfolobaceae</taxon>
        <taxon>Sulfurisphaera</taxon>
    </lineage>
</organism>
<dbReference type="KEGG" id="sjv:SJAV_11480"/>
<keyword evidence="1" id="KW-0472">Membrane</keyword>
<reference evidence="2" key="1">
    <citation type="submission" date="2024-03" db="EMBL/GenBank/DDBJ databases">
        <title>Complete genome sequence of Sulfurisphaera javensis strain KD-1.</title>
        <authorList>
            <person name="Sakai H."/>
            <person name="Nur N."/>
            <person name="Suwanto A."/>
            <person name="Kurosawa N."/>
        </authorList>
    </citation>
    <scope>NUCLEOTIDE SEQUENCE</scope>
    <source>
        <strain evidence="2">KD-1</strain>
    </source>
</reference>
<sequence length="75" mass="8396">MDYVKIRLLGLGLLILSALVIILAFEIIFIGLQIKLGNINISDYFIKVLNFLIILGVFGYLGYVGYVMLSTGKRK</sequence>
<accession>A0AAT9GQW0</accession>
<dbReference type="GeneID" id="92354077"/>
<dbReference type="EMBL" id="AP031322">
    <property type="protein sequence ID" value="BFH73204.1"/>
    <property type="molecule type" value="Genomic_DNA"/>
</dbReference>
<feature type="transmembrane region" description="Helical" evidence="1">
    <location>
        <begin position="44"/>
        <end position="69"/>
    </location>
</feature>
<proteinExistence type="predicted"/>